<evidence type="ECO:0000256" key="1">
    <source>
        <dbReference type="SAM" id="Phobius"/>
    </source>
</evidence>
<organism evidence="2 3">
    <name type="scientific">Geojedonia litorea</name>
    <dbReference type="NCBI Taxonomy" id="1268269"/>
    <lineage>
        <taxon>Bacteria</taxon>
        <taxon>Pseudomonadati</taxon>
        <taxon>Bacteroidota</taxon>
        <taxon>Flavobacteriia</taxon>
        <taxon>Flavobacteriales</taxon>
        <taxon>Flavobacteriaceae</taxon>
        <taxon>Geojedonia</taxon>
    </lineage>
</organism>
<gene>
    <name evidence="2" type="ORF">ACFO5O_11325</name>
</gene>
<feature type="transmembrane region" description="Helical" evidence="1">
    <location>
        <begin position="42"/>
        <end position="60"/>
    </location>
</feature>
<dbReference type="RefSeq" id="WP_387963833.1">
    <property type="nucleotide sequence ID" value="NZ_JBHSGP010000014.1"/>
</dbReference>
<protein>
    <recommendedName>
        <fullName evidence="4">DoxX-like family protein</fullName>
    </recommendedName>
</protein>
<evidence type="ECO:0000313" key="2">
    <source>
        <dbReference type="EMBL" id="MFC4722916.1"/>
    </source>
</evidence>
<proteinExistence type="predicted"/>
<dbReference type="EMBL" id="JBHSGP010000014">
    <property type="protein sequence ID" value="MFC4722916.1"/>
    <property type="molecule type" value="Genomic_DNA"/>
</dbReference>
<feature type="transmembrane region" description="Helical" evidence="1">
    <location>
        <begin position="102"/>
        <end position="124"/>
    </location>
</feature>
<reference evidence="3" key="1">
    <citation type="journal article" date="2019" name="Int. J. Syst. Evol. Microbiol.">
        <title>The Global Catalogue of Microorganisms (GCM) 10K type strain sequencing project: providing services to taxonomists for standard genome sequencing and annotation.</title>
        <authorList>
            <consortium name="The Broad Institute Genomics Platform"/>
            <consortium name="The Broad Institute Genome Sequencing Center for Infectious Disease"/>
            <person name="Wu L."/>
            <person name="Ma J."/>
        </authorList>
    </citation>
    <scope>NUCLEOTIDE SEQUENCE [LARGE SCALE GENOMIC DNA]</scope>
    <source>
        <strain evidence="3">CCUG 63682</strain>
    </source>
</reference>
<name>A0ABV9N4D3_9FLAO</name>
<keyword evidence="1" id="KW-0472">Membrane</keyword>
<dbReference type="Proteomes" id="UP001595953">
    <property type="component" value="Unassembled WGS sequence"/>
</dbReference>
<accession>A0ABV9N4D3</accession>
<evidence type="ECO:0000313" key="3">
    <source>
        <dbReference type="Proteomes" id="UP001595953"/>
    </source>
</evidence>
<comment type="caution">
    <text evidence="2">The sequence shown here is derived from an EMBL/GenBank/DDBJ whole genome shotgun (WGS) entry which is preliminary data.</text>
</comment>
<feature type="transmembrane region" description="Helical" evidence="1">
    <location>
        <begin position="67"/>
        <end position="90"/>
    </location>
</feature>
<keyword evidence="3" id="KW-1185">Reference proteome</keyword>
<sequence>MPRSIIKFSMLIIGVLSFMFIIHIATLNVLDLLLFADRIIEAYLINGVLAIAIFFVMLALKNRYQSQLGFIFMFGSALKFLVFFIVFYPFYKQDDVISRTEFFAFFLPYATCLIIETASLSKWLNKQGSNP</sequence>
<evidence type="ECO:0008006" key="4">
    <source>
        <dbReference type="Google" id="ProtNLM"/>
    </source>
</evidence>
<keyword evidence="1" id="KW-1133">Transmembrane helix</keyword>
<feature type="transmembrane region" description="Helical" evidence="1">
    <location>
        <begin position="12"/>
        <end position="36"/>
    </location>
</feature>
<keyword evidence="1" id="KW-0812">Transmembrane</keyword>